<evidence type="ECO:0000256" key="7">
    <source>
        <dbReference type="ARBA" id="ARBA00022989"/>
    </source>
</evidence>
<keyword evidence="6" id="KW-0067">ATP-binding</keyword>
<keyword evidence="4 12" id="KW-0732">Signal</keyword>
<evidence type="ECO:0000256" key="12">
    <source>
        <dbReference type="SAM" id="SignalP"/>
    </source>
</evidence>
<name>A0A2I4GGR6_JUGRE</name>
<dbReference type="FunCoup" id="A0A2I4GGR6">
    <property type="interactions" value="397"/>
</dbReference>
<feature type="compositionally biased region" description="Pro residues" evidence="10">
    <location>
        <begin position="247"/>
        <end position="261"/>
    </location>
</feature>
<dbReference type="InterPro" id="IPR011009">
    <property type="entry name" value="Kinase-like_dom_sf"/>
</dbReference>
<evidence type="ECO:0000256" key="9">
    <source>
        <dbReference type="ARBA" id="ARBA00023157"/>
    </source>
</evidence>
<dbReference type="InterPro" id="IPR056561">
    <property type="entry name" value="NFP_LYK_LysM1"/>
</dbReference>
<dbReference type="InterPro" id="IPR018392">
    <property type="entry name" value="LysM"/>
</dbReference>
<dbReference type="Gramene" id="Jr11_17700_p1">
    <property type="protein sequence ID" value="cds.Jr11_17700_p1"/>
    <property type="gene ID" value="Jr11_17700"/>
</dbReference>
<evidence type="ECO:0000256" key="8">
    <source>
        <dbReference type="ARBA" id="ARBA00023136"/>
    </source>
</evidence>
<dbReference type="Pfam" id="PF23472">
    <property type="entry name" value="LysM2_CERK1_LYK3_4_5"/>
    <property type="match status" value="1"/>
</dbReference>
<dbReference type="KEGG" id="jre:109007739"/>
<protein>
    <submittedName>
        <fullName evidence="14">Protein LYK5-like</fullName>
    </submittedName>
</protein>
<evidence type="ECO:0000256" key="5">
    <source>
        <dbReference type="ARBA" id="ARBA00022741"/>
    </source>
</evidence>
<dbReference type="Gene3D" id="3.30.200.20">
    <property type="entry name" value="Phosphorylase Kinase, domain 1"/>
    <property type="match status" value="1"/>
</dbReference>
<accession>A0A2I4GGR6</accession>
<evidence type="ECO:0000256" key="2">
    <source>
        <dbReference type="ARBA" id="ARBA00022475"/>
    </source>
</evidence>
<feature type="signal peptide" evidence="12">
    <location>
        <begin position="1"/>
        <end position="28"/>
    </location>
</feature>
<keyword evidence="3 11" id="KW-0812">Transmembrane</keyword>
<feature type="region of interest" description="Disordered" evidence="10">
    <location>
        <begin position="241"/>
        <end position="265"/>
    </location>
</feature>
<evidence type="ECO:0000256" key="1">
    <source>
        <dbReference type="ARBA" id="ARBA00004162"/>
    </source>
</evidence>
<dbReference type="OrthoDB" id="4062651at2759"/>
<dbReference type="InterPro" id="IPR056562">
    <property type="entry name" value="LysM2_CERK1_LYK3_4_5"/>
</dbReference>
<evidence type="ECO:0000256" key="6">
    <source>
        <dbReference type="ARBA" id="ARBA00022840"/>
    </source>
</evidence>
<gene>
    <name evidence="14" type="primary">LOC109007739</name>
</gene>
<reference evidence="14" key="1">
    <citation type="submission" date="2025-08" db="UniProtKB">
        <authorList>
            <consortium name="RefSeq"/>
        </authorList>
    </citation>
    <scope>IDENTIFICATION</scope>
    <source>
        <tissue evidence="14">Leaves</tissue>
    </source>
</reference>
<evidence type="ECO:0000313" key="13">
    <source>
        <dbReference type="Proteomes" id="UP000235220"/>
    </source>
</evidence>
<sequence length="653" mass="71913">METSKLLYLICSLFVVVFLRTSRISVEAQQTYLDNKQLDCYNDVNYTDGYSCNGVQSSCQGYLTFRSNPPYNSPADIGLLLGSEPSLIAEANNISNFDTISTDTQILIPVNCSCSGPYYQYNTSYKLSRRDETYFTVANNTYQGLTTCQAMMAQNSYDSRNLTVGLTLEVPLRCACPTSNQTVAGIEYLLTYMIAEGDSVSAIAELFGVDLQSVLHANDLSEESIIFYFTPLLIPLKSKPSRIQRTAPPPPSPPPPSPTPAAPGSGKSNKRWVFVGVGIGAAALLVLSAFLLWFFCGGQSHKKAPQPLPTLAPPIKKPPQSSYENSWFISTEGVRYAIESLTVYKFDELEKATGFFGEANRIKGSVYRGSFKGDDAAVKVMNGDVSSEINLLTGINHSNIIRLSGFCVHGGNTYLVYEHAENGSLSDWLQSNKLQNHSPLTWKQRVQVAYDVADALNYLHNYANPPYIHKNLKTSNILLVSNFRAKVSNFGLARTMENQDDGGLQLTRHVVGTQGYMAPEYIENGVITPKLDVFAFGVVVLELLSGREATAADKDGGDREELLFASIRLVLEGDNVRDKLREFVDPSLGHEYPLDLAFSIAQLAKNCVAHDLNSRPAMSEVYTTLSKILSSSLDWDPSDELERSTSIGQIHVR</sequence>
<keyword evidence="7 11" id="KW-1133">Transmembrane helix</keyword>
<evidence type="ECO:0000256" key="11">
    <source>
        <dbReference type="SAM" id="Phobius"/>
    </source>
</evidence>
<feature type="transmembrane region" description="Helical" evidence="11">
    <location>
        <begin position="272"/>
        <end position="296"/>
    </location>
</feature>
<dbReference type="Gene3D" id="1.10.510.10">
    <property type="entry name" value="Transferase(Phosphotransferase) domain 1"/>
    <property type="match status" value="1"/>
</dbReference>
<dbReference type="GO" id="GO:0051707">
    <property type="term" value="P:response to other organism"/>
    <property type="evidence" value="ECO:0007669"/>
    <property type="project" value="UniProtKB-ARBA"/>
</dbReference>
<dbReference type="InterPro" id="IPR052611">
    <property type="entry name" value="Plant_RLK_LysM"/>
</dbReference>
<dbReference type="Pfam" id="PF23446">
    <property type="entry name" value="LysM1_NFP_LYK"/>
    <property type="match status" value="1"/>
</dbReference>
<organism evidence="13 14">
    <name type="scientific">Juglans regia</name>
    <name type="common">English walnut</name>
    <dbReference type="NCBI Taxonomy" id="51240"/>
    <lineage>
        <taxon>Eukaryota</taxon>
        <taxon>Viridiplantae</taxon>
        <taxon>Streptophyta</taxon>
        <taxon>Embryophyta</taxon>
        <taxon>Tracheophyta</taxon>
        <taxon>Spermatophyta</taxon>
        <taxon>Magnoliopsida</taxon>
        <taxon>eudicotyledons</taxon>
        <taxon>Gunneridae</taxon>
        <taxon>Pentapetalae</taxon>
        <taxon>rosids</taxon>
        <taxon>fabids</taxon>
        <taxon>Fagales</taxon>
        <taxon>Juglandaceae</taxon>
        <taxon>Juglans</taxon>
    </lineage>
</organism>
<keyword evidence="2" id="KW-1003">Cell membrane</keyword>
<dbReference type="GeneID" id="109007739"/>
<dbReference type="InterPro" id="IPR000719">
    <property type="entry name" value="Prot_kinase_dom"/>
</dbReference>
<evidence type="ECO:0000256" key="10">
    <source>
        <dbReference type="SAM" id="MobiDB-lite"/>
    </source>
</evidence>
<dbReference type="Pfam" id="PF07714">
    <property type="entry name" value="PK_Tyr_Ser-Thr"/>
    <property type="match status" value="1"/>
</dbReference>
<feature type="chain" id="PRO_5043893176" evidence="12">
    <location>
        <begin position="29"/>
        <end position="653"/>
    </location>
</feature>
<dbReference type="CDD" id="cd00118">
    <property type="entry name" value="LysM"/>
    <property type="match status" value="1"/>
</dbReference>
<dbReference type="Proteomes" id="UP000235220">
    <property type="component" value="Chromosome 11"/>
</dbReference>
<dbReference type="Pfam" id="PF23473">
    <property type="entry name" value="LysM3_LYK4_5"/>
    <property type="match status" value="1"/>
</dbReference>
<dbReference type="PANTHER" id="PTHR45927">
    <property type="entry name" value="LYSM-DOMAIN RECEPTOR-LIKE KINASE-RELATED"/>
    <property type="match status" value="1"/>
</dbReference>
<keyword evidence="5" id="KW-0547">Nucleotide-binding</keyword>
<comment type="subcellular location">
    <subcellularLocation>
        <location evidence="1">Cell membrane</location>
        <topology evidence="1">Single-pass membrane protein</topology>
    </subcellularLocation>
</comment>
<dbReference type="PROSITE" id="PS51782">
    <property type="entry name" value="LYSM"/>
    <property type="match status" value="1"/>
</dbReference>
<keyword evidence="13" id="KW-1185">Reference proteome</keyword>
<proteinExistence type="predicted"/>
<dbReference type="InterPro" id="IPR056563">
    <property type="entry name" value="LysM3_LYK4_5"/>
</dbReference>
<dbReference type="AlphaFoldDB" id="A0A2I4GGR6"/>
<dbReference type="RefSeq" id="XP_018843092.1">
    <property type="nucleotide sequence ID" value="XM_018987547.2"/>
</dbReference>
<dbReference type="InterPro" id="IPR036779">
    <property type="entry name" value="LysM_dom_sf"/>
</dbReference>
<evidence type="ECO:0000313" key="14">
    <source>
        <dbReference type="RefSeq" id="XP_018843092.1"/>
    </source>
</evidence>
<evidence type="ECO:0000256" key="3">
    <source>
        <dbReference type="ARBA" id="ARBA00022692"/>
    </source>
</evidence>
<dbReference type="GO" id="GO:0005524">
    <property type="term" value="F:ATP binding"/>
    <property type="evidence" value="ECO:0007669"/>
    <property type="project" value="UniProtKB-KW"/>
</dbReference>
<keyword evidence="9" id="KW-1015">Disulfide bond</keyword>
<dbReference type="PROSITE" id="PS50011">
    <property type="entry name" value="PROTEIN_KINASE_DOM"/>
    <property type="match status" value="1"/>
</dbReference>
<evidence type="ECO:0000256" key="4">
    <source>
        <dbReference type="ARBA" id="ARBA00022729"/>
    </source>
</evidence>
<dbReference type="GO" id="GO:0005886">
    <property type="term" value="C:plasma membrane"/>
    <property type="evidence" value="ECO:0007669"/>
    <property type="project" value="UniProtKB-SubCell"/>
</dbReference>
<dbReference type="STRING" id="51240.A0A2I4GGR6"/>
<keyword evidence="8 11" id="KW-0472">Membrane</keyword>
<dbReference type="SUPFAM" id="SSF56112">
    <property type="entry name" value="Protein kinase-like (PK-like)"/>
    <property type="match status" value="1"/>
</dbReference>
<dbReference type="PANTHER" id="PTHR45927:SF6">
    <property type="entry name" value="PROTEIN LYK5"/>
    <property type="match status" value="1"/>
</dbReference>
<dbReference type="InterPro" id="IPR001245">
    <property type="entry name" value="Ser-Thr/Tyr_kinase_cat_dom"/>
</dbReference>
<dbReference type="Gene3D" id="3.10.350.10">
    <property type="entry name" value="LysM domain"/>
    <property type="match status" value="1"/>
</dbReference>
<dbReference type="FunFam" id="1.10.510.10:FF:000468">
    <property type="entry name" value="PTI1-like tyrosine-protein kinase 3"/>
    <property type="match status" value="1"/>
</dbReference>
<dbReference type="GO" id="GO:0004672">
    <property type="term" value="F:protein kinase activity"/>
    <property type="evidence" value="ECO:0007669"/>
    <property type="project" value="InterPro"/>
</dbReference>